<dbReference type="AlphaFoldDB" id="A0A4W5LTB0"/>
<dbReference type="Ensembl" id="ENSHHUT00000030725.1">
    <property type="protein sequence ID" value="ENSHHUP00000029501.1"/>
    <property type="gene ID" value="ENSHHUG00000018801.1"/>
</dbReference>
<organism evidence="2 3">
    <name type="scientific">Hucho hucho</name>
    <name type="common">huchen</name>
    <dbReference type="NCBI Taxonomy" id="62062"/>
    <lineage>
        <taxon>Eukaryota</taxon>
        <taxon>Metazoa</taxon>
        <taxon>Chordata</taxon>
        <taxon>Craniata</taxon>
        <taxon>Vertebrata</taxon>
        <taxon>Euteleostomi</taxon>
        <taxon>Actinopterygii</taxon>
        <taxon>Neopterygii</taxon>
        <taxon>Teleostei</taxon>
        <taxon>Protacanthopterygii</taxon>
        <taxon>Salmoniformes</taxon>
        <taxon>Salmonidae</taxon>
        <taxon>Salmoninae</taxon>
        <taxon>Hucho</taxon>
    </lineage>
</organism>
<keyword evidence="3" id="KW-1185">Reference proteome</keyword>
<reference evidence="2" key="3">
    <citation type="submission" date="2025-09" db="UniProtKB">
        <authorList>
            <consortium name="Ensembl"/>
        </authorList>
    </citation>
    <scope>IDENTIFICATION</scope>
</reference>
<dbReference type="Proteomes" id="UP000314982">
    <property type="component" value="Unassembled WGS sequence"/>
</dbReference>
<protein>
    <recommendedName>
        <fullName evidence="1">Proteasome component Ecm29 N-terminal domain-containing protein</fullName>
    </recommendedName>
</protein>
<evidence type="ECO:0000259" key="1">
    <source>
        <dbReference type="Pfam" id="PF13001"/>
    </source>
</evidence>
<evidence type="ECO:0000313" key="2">
    <source>
        <dbReference type="Ensembl" id="ENSHHUP00000029501.1"/>
    </source>
</evidence>
<dbReference type="InterPro" id="IPR024372">
    <property type="entry name" value="Ecm29_N"/>
</dbReference>
<evidence type="ECO:0000313" key="3">
    <source>
        <dbReference type="Proteomes" id="UP000314982"/>
    </source>
</evidence>
<reference evidence="2" key="2">
    <citation type="submission" date="2025-08" db="UniProtKB">
        <authorList>
            <consortium name="Ensembl"/>
        </authorList>
    </citation>
    <scope>IDENTIFICATION</scope>
</reference>
<accession>A0A4W5LTB0</accession>
<sequence>MVRECSSLLSRMPQLFTKDIALVQQFFEAMCKEEPDVRLAIQEALSMMVGAYA</sequence>
<dbReference type="Pfam" id="PF13001">
    <property type="entry name" value="ECM29_N"/>
    <property type="match status" value="1"/>
</dbReference>
<reference evidence="3" key="1">
    <citation type="submission" date="2018-06" db="EMBL/GenBank/DDBJ databases">
        <title>Genome assembly of Danube salmon.</title>
        <authorList>
            <person name="Macqueen D.J."/>
            <person name="Gundappa M.K."/>
        </authorList>
    </citation>
    <scope>NUCLEOTIDE SEQUENCE [LARGE SCALE GENOMIC DNA]</scope>
</reference>
<feature type="domain" description="Proteasome component Ecm29 N-terminal" evidence="1">
    <location>
        <begin position="6"/>
        <end position="52"/>
    </location>
</feature>
<name>A0A4W5LTB0_9TELE</name>
<dbReference type="GO" id="GO:0060090">
    <property type="term" value="F:molecular adaptor activity"/>
    <property type="evidence" value="ECO:0007669"/>
    <property type="project" value="InterPro"/>
</dbReference>
<dbReference type="GO" id="GO:0043248">
    <property type="term" value="P:proteasome assembly"/>
    <property type="evidence" value="ECO:0007669"/>
    <property type="project" value="InterPro"/>
</dbReference>
<proteinExistence type="predicted"/>